<accession>A0A9P6EJ13</accession>
<keyword evidence="7" id="KW-1185">Reference proteome</keyword>
<feature type="transmembrane region" description="Helical" evidence="5">
    <location>
        <begin position="12"/>
        <end position="39"/>
    </location>
</feature>
<dbReference type="EMBL" id="MU157844">
    <property type="protein sequence ID" value="KAF9529795.1"/>
    <property type="molecule type" value="Genomic_DNA"/>
</dbReference>
<feature type="transmembrane region" description="Helical" evidence="5">
    <location>
        <begin position="150"/>
        <end position="177"/>
    </location>
</feature>
<sequence length="247" mass="26645">MKAVAKPFARYPITAFVSCGFLFATFILLLLVGISLTIIKPIYLVTFRSTTTSGSTLSIATELRFGVWGVCATSGLNPATLLGNPGLCFGPQLGYDVPEYLTNIVGISQDVVKAVEKALLVVLVLHPIAAGISLLAFMTSAFLGSHAFAIFSLILTIITALLTSVVLAIDLALVIVAQNQVKNLQNFHFAVQFGNGVWMILTAVVLVWGAVITLSARACYCMGVRRHPSDFKHKNRHVSDEDLAQRY</sequence>
<reference evidence="6" key="1">
    <citation type="submission" date="2020-11" db="EMBL/GenBank/DDBJ databases">
        <authorList>
            <consortium name="DOE Joint Genome Institute"/>
            <person name="Ahrendt S."/>
            <person name="Riley R."/>
            <person name="Andreopoulos W."/>
            <person name="Labutti K."/>
            <person name="Pangilinan J."/>
            <person name="Ruiz-Duenas F.J."/>
            <person name="Barrasa J.M."/>
            <person name="Sanchez-Garcia M."/>
            <person name="Camarero S."/>
            <person name="Miyauchi S."/>
            <person name="Serrano A."/>
            <person name="Linde D."/>
            <person name="Babiker R."/>
            <person name="Drula E."/>
            <person name="Ayuso-Fernandez I."/>
            <person name="Pacheco R."/>
            <person name="Padilla G."/>
            <person name="Ferreira P."/>
            <person name="Barriuso J."/>
            <person name="Kellner H."/>
            <person name="Castanera R."/>
            <person name="Alfaro M."/>
            <person name="Ramirez L."/>
            <person name="Pisabarro A.G."/>
            <person name="Kuo A."/>
            <person name="Tritt A."/>
            <person name="Lipzen A."/>
            <person name="He G."/>
            <person name="Yan M."/>
            <person name="Ng V."/>
            <person name="Cullen D."/>
            <person name="Martin F."/>
            <person name="Rosso M.-N."/>
            <person name="Henrissat B."/>
            <person name="Hibbett D."/>
            <person name="Martinez A.T."/>
            <person name="Grigoriev I.V."/>
        </authorList>
    </citation>
    <scope>NUCLEOTIDE SEQUENCE</scope>
    <source>
        <strain evidence="6">CBS 506.95</strain>
    </source>
</reference>
<evidence type="ECO:0000313" key="6">
    <source>
        <dbReference type="EMBL" id="KAF9529795.1"/>
    </source>
</evidence>
<dbReference type="PANTHER" id="PTHR28013">
    <property type="entry name" value="PROTEIN DCV1-RELATED"/>
    <property type="match status" value="1"/>
</dbReference>
<dbReference type="GO" id="GO:0032153">
    <property type="term" value="C:cell division site"/>
    <property type="evidence" value="ECO:0007669"/>
    <property type="project" value="TreeGrafter"/>
</dbReference>
<evidence type="ECO:0000256" key="3">
    <source>
        <dbReference type="ARBA" id="ARBA00022989"/>
    </source>
</evidence>
<keyword evidence="3 5" id="KW-1133">Transmembrane helix</keyword>
<organism evidence="6 7">
    <name type="scientific">Crepidotus variabilis</name>
    <dbReference type="NCBI Taxonomy" id="179855"/>
    <lineage>
        <taxon>Eukaryota</taxon>
        <taxon>Fungi</taxon>
        <taxon>Dikarya</taxon>
        <taxon>Basidiomycota</taxon>
        <taxon>Agaricomycotina</taxon>
        <taxon>Agaricomycetes</taxon>
        <taxon>Agaricomycetidae</taxon>
        <taxon>Agaricales</taxon>
        <taxon>Agaricineae</taxon>
        <taxon>Crepidotaceae</taxon>
        <taxon>Crepidotus</taxon>
    </lineage>
</organism>
<dbReference type="InterPro" id="IPR009571">
    <property type="entry name" value="SUR7/Rim9-like_fungi"/>
</dbReference>
<dbReference type="GO" id="GO:0005886">
    <property type="term" value="C:plasma membrane"/>
    <property type="evidence" value="ECO:0007669"/>
    <property type="project" value="InterPro"/>
</dbReference>
<dbReference type="AlphaFoldDB" id="A0A9P6EJ13"/>
<dbReference type="PANTHER" id="PTHR28013:SF3">
    <property type="entry name" value="PROTEIN DCV1-RELATED"/>
    <property type="match status" value="1"/>
</dbReference>
<keyword evidence="2 5" id="KW-0812">Transmembrane</keyword>
<dbReference type="GO" id="GO:0035838">
    <property type="term" value="C:growing cell tip"/>
    <property type="evidence" value="ECO:0007669"/>
    <property type="project" value="TreeGrafter"/>
</dbReference>
<dbReference type="Pfam" id="PF06687">
    <property type="entry name" value="SUR7"/>
    <property type="match status" value="1"/>
</dbReference>
<evidence type="ECO:0000256" key="5">
    <source>
        <dbReference type="SAM" id="Phobius"/>
    </source>
</evidence>
<name>A0A9P6EJ13_9AGAR</name>
<gene>
    <name evidence="6" type="ORF">CPB83DRAFT_852198</name>
</gene>
<dbReference type="OrthoDB" id="3881at2759"/>
<evidence type="ECO:0000256" key="2">
    <source>
        <dbReference type="ARBA" id="ARBA00022692"/>
    </source>
</evidence>
<comment type="subcellular location">
    <subcellularLocation>
        <location evidence="1">Membrane</location>
        <topology evidence="1">Multi-pass membrane protein</topology>
    </subcellularLocation>
</comment>
<evidence type="ECO:0000256" key="1">
    <source>
        <dbReference type="ARBA" id="ARBA00004141"/>
    </source>
</evidence>
<dbReference type="Proteomes" id="UP000807306">
    <property type="component" value="Unassembled WGS sequence"/>
</dbReference>
<feature type="transmembrane region" description="Helical" evidence="5">
    <location>
        <begin position="197"/>
        <end position="216"/>
    </location>
</feature>
<evidence type="ECO:0000313" key="7">
    <source>
        <dbReference type="Proteomes" id="UP000807306"/>
    </source>
</evidence>
<evidence type="ECO:0000256" key="4">
    <source>
        <dbReference type="ARBA" id="ARBA00023136"/>
    </source>
</evidence>
<protein>
    <recommendedName>
        <fullName evidence="8">Pali-domain-containing protein</fullName>
    </recommendedName>
</protein>
<feature type="transmembrane region" description="Helical" evidence="5">
    <location>
        <begin position="118"/>
        <end position="138"/>
    </location>
</feature>
<dbReference type="InterPro" id="IPR051380">
    <property type="entry name" value="pH-response_reg_palI/RIM9"/>
</dbReference>
<evidence type="ECO:0008006" key="8">
    <source>
        <dbReference type="Google" id="ProtNLM"/>
    </source>
</evidence>
<proteinExistence type="predicted"/>
<comment type="caution">
    <text evidence="6">The sequence shown here is derived from an EMBL/GenBank/DDBJ whole genome shotgun (WGS) entry which is preliminary data.</text>
</comment>
<keyword evidence="4 5" id="KW-0472">Membrane</keyword>